<protein>
    <submittedName>
        <fullName evidence="3">Uncharacterized protein</fullName>
    </submittedName>
</protein>
<reference evidence="3" key="1">
    <citation type="submission" date="2019-08" db="EMBL/GenBank/DDBJ databases">
        <title>The improved chromosome-level genome for the pearl oyster Pinctada fucata martensii using PacBio sequencing and Hi-C.</title>
        <authorList>
            <person name="Zheng Z."/>
        </authorList>
    </citation>
    <scope>NUCLEOTIDE SEQUENCE</scope>
    <source>
        <strain evidence="3">ZZ-2019</strain>
        <tissue evidence="3">Adductor muscle</tissue>
    </source>
</reference>
<dbReference type="SUPFAM" id="SSF51735">
    <property type="entry name" value="NAD(P)-binding Rossmann-fold domains"/>
    <property type="match status" value="1"/>
</dbReference>
<evidence type="ECO:0000256" key="1">
    <source>
        <dbReference type="ARBA" id="ARBA00006484"/>
    </source>
</evidence>
<gene>
    <name evidence="3" type="ORF">FSP39_007233</name>
</gene>
<name>A0AA88XKS0_PINIB</name>
<dbReference type="EMBL" id="VSWD01000014">
    <property type="protein sequence ID" value="KAK3082857.1"/>
    <property type="molecule type" value="Genomic_DNA"/>
</dbReference>
<dbReference type="PRINTS" id="PR00081">
    <property type="entry name" value="GDHRDH"/>
</dbReference>
<evidence type="ECO:0000313" key="4">
    <source>
        <dbReference type="Proteomes" id="UP001186944"/>
    </source>
</evidence>
<organism evidence="3 4">
    <name type="scientific">Pinctada imbricata</name>
    <name type="common">Atlantic pearl-oyster</name>
    <name type="synonym">Pinctada martensii</name>
    <dbReference type="NCBI Taxonomy" id="66713"/>
    <lineage>
        <taxon>Eukaryota</taxon>
        <taxon>Metazoa</taxon>
        <taxon>Spiralia</taxon>
        <taxon>Lophotrochozoa</taxon>
        <taxon>Mollusca</taxon>
        <taxon>Bivalvia</taxon>
        <taxon>Autobranchia</taxon>
        <taxon>Pteriomorphia</taxon>
        <taxon>Pterioida</taxon>
        <taxon>Pterioidea</taxon>
        <taxon>Pteriidae</taxon>
        <taxon>Pinctada</taxon>
    </lineage>
</organism>
<dbReference type="PANTHER" id="PTHR24320">
    <property type="entry name" value="RETINOL DEHYDROGENASE"/>
    <property type="match status" value="1"/>
</dbReference>
<keyword evidence="2" id="KW-0560">Oxidoreductase</keyword>
<dbReference type="Gene3D" id="3.40.50.720">
    <property type="entry name" value="NAD(P)-binding Rossmann-like Domain"/>
    <property type="match status" value="1"/>
</dbReference>
<evidence type="ECO:0000256" key="2">
    <source>
        <dbReference type="ARBA" id="ARBA00023002"/>
    </source>
</evidence>
<evidence type="ECO:0000313" key="3">
    <source>
        <dbReference type="EMBL" id="KAK3082857.1"/>
    </source>
</evidence>
<dbReference type="PANTHER" id="PTHR24320:SF152">
    <property type="entry name" value="SHORT-CHAIN DEHYDROGENASE_REDUCTASE FAMILY PROTEIN"/>
    <property type="match status" value="1"/>
</dbReference>
<keyword evidence="4" id="KW-1185">Reference proteome</keyword>
<comment type="caution">
    <text evidence="3">The sequence shown here is derived from an EMBL/GenBank/DDBJ whole genome shotgun (WGS) entry which is preliminary data.</text>
</comment>
<proteinExistence type="inferred from homology"/>
<dbReference type="Proteomes" id="UP001186944">
    <property type="component" value="Unassembled WGS sequence"/>
</dbReference>
<sequence length="322" mass="36077">MGGSSSFPMISIPRNRVFVVTGGNSGIGYETSKWIAMMGGHVIIACRSEIRAKEAIEKMRTDFAEEKSKGTKGVITEGEIIVEFMQLDLASLSSVMAFIEAFKASGKKLHVLLCNAGLVHELEFTEDENELMFQVNYLSHLLITIKLFPIIQNSGEDLRIVNNSSLAHGYTNFNMDNIQGKKESFHAWDYYSKSKGYQILQMYTMNRKLQRKGVSINCINPGIVESPFHRAHPRGWMSCAISCSSGCGCTNAQSEGGAALIDAAVNPKYEGRGDLYISELKVKSTKAYTRKRENQEALWKYSMEKLSKYLTEEDMAIFDHEK</sequence>
<dbReference type="InterPro" id="IPR036291">
    <property type="entry name" value="NAD(P)-bd_dom_sf"/>
</dbReference>
<comment type="similarity">
    <text evidence="1">Belongs to the short-chain dehydrogenases/reductases (SDR) family.</text>
</comment>
<dbReference type="InterPro" id="IPR002347">
    <property type="entry name" value="SDR_fam"/>
</dbReference>
<dbReference type="Pfam" id="PF00106">
    <property type="entry name" value="adh_short"/>
    <property type="match status" value="1"/>
</dbReference>
<accession>A0AA88XKS0</accession>
<dbReference type="AlphaFoldDB" id="A0AA88XKS0"/>
<dbReference type="GO" id="GO:0016491">
    <property type="term" value="F:oxidoreductase activity"/>
    <property type="evidence" value="ECO:0007669"/>
    <property type="project" value="UniProtKB-KW"/>
</dbReference>